<feature type="region of interest" description="Disordered" evidence="1">
    <location>
        <begin position="691"/>
        <end position="717"/>
    </location>
</feature>
<organism evidence="2 3">
    <name type="scientific">Tanacetum coccineum</name>
    <dbReference type="NCBI Taxonomy" id="301880"/>
    <lineage>
        <taxon>Eukaryota</taxon>
        <taxon>Viridiplantae</taxon>
        <taxon>Streptophyta</taxon>
        <taxon>Embryophyta</taxon>
        <taxon>Tracheophyta</taxon>
        <taxon>Spermatophyta</taxon>
        <taxon>Magnoliopsida</taxon>
        <taxon>eudicotyledons</taxon>
        <taxon>Gunneridae</taxon>
        <taxon>Pentapetalae</taxon>
        <taxon>asterids</taxon>
        <taxon>campanulids</taxon>
        <taxon>Asterales</taxon>
        <taxon>Asteraceae</taxon>
        <taxon>Asteroideae</taxon>
        <taxon>Anthemideae</taxon>
        <taxon>Anthemidinae</taxon>
        <taxon>Tanacetum</taxon>
    </lineage>
</organism>
<feature type="compositionally biased region" description="Polar residues" evidence="1">
    <location>
        <begin position="286"/>
        <end position="302"/>
    </location>
</feature>
<feature type="region of interest" description="Disordered" evidence="1">
    <location>
        <begin position="251"/>
        <end position="310"/>
    </location>
</feature>
<reference evidence="2" key="2">
    <citation type="submission" date="2022-01" db="EMBL/GenBank/DDBJ databases">
        <authorList>
            <person name="Yamashiro T."/>
            <person name="Shiraishi A."/>
            <person name="Satake H."/>
            <person name="Nakayama K."/>
        </authorList>
    </citation>
    <scope>NUCLEOTIDE SEQUENCE</scope>
</reference>
<keyword evidence="3" id="KW-1185">Reference proteome</keyword>
<sequence>MNPIATQQVSLDNALVAPENRVQIGKCNIRIDPTKTSKEPTYQVVLDALALTTSYPAFLITAEVPKIYKHQFWHTITKIKNSSSYKFKMDKKKCTIDVEVFSDILYICPRLPNQEFVVPPSSDLETVSFIKELRYTNDIDYVTKVYTDHMHQPWRTFSAVINRCLSGKTTDFMFQIDNRDSKKQEKMYYPRFTKAIIQHFISKDKSISMRNRLFMHIVQDDRMTNRKMLKSTAYKTYLAFATGAANPKKARKFKKPASLSKKKTLVSVEEPDEKPTKKPATRRHSASVQIRDTPGVSVSNKKATAKTERSKGIELLSEAALLEEAQLKKAIKKIKRETNNHQAGGSSEEAGLEPEVPDEQKGKSSDTSEGTGLIPGVPDVSKADSSKSEYKSWGDSDDDNDDDDDQKSDDEQNVSDNPRASNDEEETQEDEFVHTPKNYVPTDDENVDNEEYERINKEMYDDVNVKLKDAETADEGKGDEEMTDSKKVDVENENKTKVPLQSSSISSDYATKFLNFDNIPSADTKIISMMDIKVQHDDLSSQTSPLLTVLVLVIPGSLTALATTIPPHIPPFIPLPQQSTPIPTPTSTEATISTTSALDSSTLTTIHQRLSDLENEVKTLRNVDHSLAIRAAIKSEVPTIVKEYLGTSLDYTLHKVIQRHTAKLIKEHSVSANALYHALMESILEDENAMDKGVADRLKKRNPDDADRDEGPPTRPD</sequence>
<protein>
    <submittedName>
        <fullName evidence="2">Uncharacterized protein</fullName>
    </submittedName>
</protein>
<accession>A0ABQ4ZA63</accession>
<name>A0ABQ4ZA63_9ASTR</name>
<gene>
    <name evidence="2" type="ORF">Tco_0769724</name>
</gene>
<feature type="region of interest" description="Disordered" evidence="1">
    <location>
        <begin position="336"/>
        <end position="449"/>
    </location>
</feature>
<evidence type="ECO:0000313" key="2">
    <source>
        <dbReference type="EMBL" id="GJS87088.1"/>
    </source>
</evidence>
<feature type="compositionally biased region" description="Basic residues" evidence="1">
    <location>
        <begin position="251"/>
        <end position="264"/>
    </location>
</feature>
<feature type="region of interest" description="Disordered" evidence="1">
    <location>
        <begin position="466"/>
        <end position="499"/>
    </location>
</feature>
<evidence type="ECO:0000313" key="3">
    <source>
        <dbReference type="Proteomes" id="UP001151760"/>
    </source>
</evidence>
<feature type="compositionally biased region" description="Basic and acidic residues" evidence="1">
    <location>
        <begin position="381"/>
        <end position="394"/>
    </location>
</feature>
<feature type="compositionally biased region" description="Basic and acidic residues" evidence="1">
    <location>
        <begin position="466"/>
        <end position="496"/>
    </location>
</feature>
<comment type="caution">
    <text evidence="2">The sequence shown here is derived from an EMBL/GenBank/DDBJ whole genome shotgun (WGS) entry which is preliminary data.</text>
</comment>
<feature type="compositionally biased region" description="Acidic residues" evidence="1">
    <location>
        <begin position="395"/>
        <end position="413"/>
    </location>
</feature>
<proteinExistence type="predicted"/>
<evidence type="ECO:0000256" key="1">
    <source>
        <dbReference type="SAM" id="MobiDB-lite"/>
    </source>
</evidence>
<dbReference type="Proteomes" id="UP001151760">
    <property type="component" value="Unassembled WGS sequence"/>
</dbReference>
<dbReference type="EMBL" id="BQNB010011170">
    <property type="protein sequence ID" value="GJS87088.1"/>
    <property type="molecule type" value="Genomic_DNA"/>
</dbReference>
<reference evidence="2" key="1">
    <citation type="journal article" date="2022" name="Int. J. Mol. Sci.">
        <title>Draft Genome of Tanacetum Coccineum: Genomic Comparison of Closely Related Tanacetum-Family Plants.</title>
        <authorList>
            <person name="Yamashiro T."/>
            <person name="Shiraishi A."/>
            <person name="Nakayama K."/>
            <person name="Satake H."/>
        </authorList>
    </citation>
    <scope>NUCLEOTIDE SEQUENCE</scope>
</reference>